<dbReference type="AlphaFoldDB" id="A0A6J4UXV7"/>
<gene>
    <name evidence="2" type="ORF">AVDCRST_MAG33-1835</name>
</gene>
<evidence type="ECO:0000256" key="1">
    <source>
        <dbReference type="SAM" id="Phobius"/>
    </source>
</evidence>
<keyword evidence="1" id="KW-0472">Membrane</keyword>
<dbReference type="EMBL" id="CADCWK010000195">
    <property type="protein sequence ID" value="CAA9563080.1"/>
    <property type="molecule type" value="Genomic_DNA"/>
</dbReference>
<proteinExistence type="predicted"/>
<organism evidence="2">
    <name type="scientific">uncultured Thermomicrobiales bacterium</name>
    <dbReference type="NCBI Taxonomy" id="1645740"/>
    <lineage>
        <taxon>Bacteria</taxon>
        <taxon>Pseudomonadati</taxon>
        <taxon>Thermomicrobiota</taxon>
        <taxon>Thermomicrobia</taxon>
        <taxon>Thermomicrobiales</taxon>
        <taxon>environmental samples</taxon>
    </lineage>
</organism>
<accession>A0A6J4UXV7</accession>
<protein>
    <submittedName>
        <fullName evidence="2">Uncharacterized protein</fullName>
    </submittedName>
</protein>
<evidence type="ECO:0000313" key="2">
    <source>
        <dbReference type="EMBL" id="CAA9563080.1"/>
    </source>
</evidence>
<keyword evidence="1" id="KW-1133">Transmembrane helix</keyword>
<feature type="transmembrane region" description="Helical" evidence="1">
    <location>
        <begin position="12"/>
        <end position="33"/>
    </location>
</feature>
<name>A0A6J4UXV7_9BACT</name>
<keyword evidence="1" id="KW-0812">Transmembrane</keyword>
<sequence>MPNAATRTVQAGLSGIILSAIVLVVLVLVPVSVRHSAPFGSVQTVDFSRSIAVMGGEITPNYPGFDRVDLDLRAYGDGAPDDRYDFVLRLQTVEEPQVIRRVAFSVAADRIPATRSAFAPISTAVEFDPIPDSAGQTYYVSIERGARNADDIVTLWGIRSYSTVSVPDVLLAAMDGYRLGFSPGTDRKVILVAAFLTILAGSVSAAAVAGATWPARSQPVGGRDRPASRP</sequence>
<reference evidence="2" key="1">
    <citation type="submission" date="2020-02" db="EMBL/GenBank/DDBJ databases">
        <authorList>
            <person name="Meier V. D."/>
        </authorList>
    </citation>
    <scope>NUCLEOTIDE SEQUENCE</scope>
    <source>
        <strain evidence="2">AVDCRST_MAG33</strain>
    </source>
</reference>
<feature type="transmembrane region" description="Helical" evidence="1">
    <location>
        <begin position="189"/>
        <end position="213"/>
    </location>
</feature>